<feature type="signal peptide" evidence="1">
    <location>
        <begin position="1"/>
        <end position="18"/>
    </location>
</feature>
<dbReference type="Proteomes" id="UP000030108">
    <property type="component" value="Unassembled WGS sequence"/>
</dbReference>
<reference evidence="3" key="1">
    <citation type="journal article" date="2014" name="Genome Announc.">
        <title>Draft genome sequence of the plant-pathogenic soil fungus Rhizoctonia solani anastomosis group 3 strain Rhs1AP.</title>
        <authorList>
            <person name="Cubeta M.A."/>
            <person name="Thomas E."/>
            <person name="Dean R.A."/>
            <person name="Jabaji S."/>
            <person name="Neate S.M."/>
            <person name="Tavantzis S."/>
            <person name="Toda T."/>
            <person name="Vilgalys R."/>
            <person name="Bharathan N."/>
            <person name="Fedorova-Abrams N."/>
            <person name="Pakala S.B."/>
            <person name="Pakala S.M."/>
            <person name="Zafar N."/>
            <person name="Joardar V."/>
            <person name="Losada L."/>
            <person name="Nierman W.C."/>
        </authorList>
    </citation>
    <scope>NUCLEOTIDE SEQUENCE [LARGE SCALE GENOMIC DNA]</scope>
    <source>
        <strain evidence="3">AG-3</strain>
    </source>
</reference>
<feature type="chain" id="PRO_5004986235" evidence="1">
    <location>
        <begin position="19"/>
        <end position="79"/>
    </location>
</feature>
<gene>
    <name evidence="2" type="ORF">RSOL_041950</name>
</gene>
<keyword evidence="2" id="KW-0812">Transmembrane</keyword>
<proteinExistence type="predicted"/>
<dbReference type="EMBL" id="JATN01000322">
    <property type="protein sequence ID" value="EUC54351.1"/>
    <property type="molecule type" value="Genomic_DNA"/>
</dbReference>
<evidence type="ECO:0000313" key="2">
    <source>
        <dbReference type="EMBL" id="EUC54351.1"/>
    </source>
</evidence>
<name>X8IZ96_9AGAM</name>
<comment type="caution">
    <text evidence="2">The sequence shown here is derived from an EMBL/GenBank/DDBJ whole genome shotgun (WGS) entry which is preliminary data.</text>
</comment>
<keyword evidence="2" id="KW-0472">Membrane</keyword>
<evidence type="ECO:0000256" key="1">
    <source>
        <dbReference type="SAM" id="SignalP"/>
    </source>
</evidence>
<organism evidence="2 3">
    <name type="scientific">Rhizoctonia solani AG-3 Rhs1AP</name>
    <dbReference type="NCBI Taxonomy" id="1086054"/>
    <lineage>
        <taxon>Eukaryota</taxon>
        <taxon>Fungi</taxon>
        <taxon>Dikarya</taxon>
        <taxon>Basidiomycota</taxon>
        <taxon>Agaricomycotina</taxon>
        <taxon>Agaricomycetes</taxon>
        <taxon>Cantharellales</taxon>
        <taxon>Ceratobasidiaceae</taxon>
        <taxon>Rhizoctonia</taxon>
    </lineage>
</organism>
<feature type="non-terminal residue" evidence="2">
    <location>
        <position position="79"/>
    </location>
</feature>
<keyword evidence="1" id="KW-0732">Signal</keyword>
<protein>
    <submittedName>
        <fullName evidence="2">Transmembrane protein, putative</fullName>
    </submittedName>
</protein>
<sequence>MFAVAVSSLVTIITTVFAAAALSVSASISTAATSVSAAITSAFAAIIATPIVPATAISGIADASNTPMPAPPKLARYRC</sequence>
<accession>X8IZ96</accession>
<evidence type="ECO:0000313" key="3">
    <source>
        <dbReference type="Proteomes" id="UP000030108"/>
    </source>
</evidence>
<dbReference type="AlphaFoldDB" id="X8IZ96"/>